<dbReference type="NCBIfam" id="TIGR01547">
    <property type="entry name" value="phage_term_2"/>
    <property type="match status" value="1"/>
</dbReference>
<dbReference type="Proteomes" id="UP000009229">
    <property type="component" value="Chromosome"/>
</dbReference>
<evidence type="ECO:0000313" key="2">
    <source>
        <dbReference type="Proteomes" id="UP000009229"/>
    </source>
</evidence>
<keyword evidence="2" id="KW-1185">Reference proteome</keyword>
<organism evidence="1 2">
    <name type="scientific">Desulfofundulus kuznetsovii (strain DSM 6115 / VKM B-1805 / 17)</name>
    <name type="common">Desulfotomaculum kuznetsovii</name>
    <dbReference type="NCBI Taxonomy" id="760568"/>
    <lineage>
        <taxon>Bacteria</taxon>
        <taxon>Bacillati</taxon>
        <taxon>Bacillota</taxon>
        <taxon>Clostridia</taxon>
        <taxon>Eubacteriales</taxon>
        <taxon>Peptococcaceae</taxon>
        <taxon>Desulfofundulus</taxon>
    </lineage>
</organism>
<name>A0AAU8PP78_DESK7</name>
<evidence type="ECO:0000313" key="1">
    <source>
        <dbReference type="EMBL" id="AEG14710.1"/>
    </source>
</evidence>
<dbReference type="InterPro" id="IPR006437">
    <property type="entry name" value="Phage_terminase_lsu"/>
</dbReference>
<dbReference type="KEGG" id="dku:Desku_1123"/>
<reference evidence="2" key="1">
    <citation type="submission" date="2011-05" db="EMBL/GenBank/DDBJ databases">
        <title>Complete sequence of Desulfotomaculum kuznetsovii DSM 6115.</title>
        <authorList>
            <person name="Lucas S."/>
            <person name="Han J."/>
            <person name="Lapidus A."/>
            <person name="Cheng J.-F."/>
            <person name="Goodwin L."/>
            <person name="Pitluck S."/>
            <person name="Peters L."/>
            <person name="Mikhailova N."/>
            <person name="Lu M."/>
            <person name="Saunders E."/>
            <person name="Han C."/>
            <person name="Tapia R."/>
            <person name="Land M."/>
            <person name="Hauser L."/>
            <person name="Kyrpides N."/>
            <person name="Ivanova N."/>
            <person name="Pagani I."/>
            <person name="Nazina T."/>
            <person name="Ivanova A."/>
            <person name="Parshina S."/>
            <person name="Kuever J."/>
            <person name="Muyzer G."/>
            <person name="Plugge C."/>
            <person name="Stams A."/>
            <person name="Woyke T."/>
        </authorList>
    </citation>
    <scope>NUCLEOTIDE SEQUENCE [LARGE SCALE GENOMIC DNA]</scope>
    <source>
        <strain evidence="2">DSM 6115 / VKM B-1805 / 17</strain>
    </source>
</reference>
<dbReference type="Gene3D" id="3.40.50.300">
    <property type="entry name" value="P-loop containing nucleotide triphosphate hydrolases"/>
    <property type="match status" value="1"/>
</dbReference>
<dbReference type="InterPro" id="IPR027417">
    <property type="entry name" value="P-loop_NTPase"/>
</dbReference>
<accession>A0AAU8PP78</accession>
<dbReference type="AlphaFoldDB" id="A0AAU8PP78"/>
<dbReference type="Pfam" id="PF03237">
    <property type="entry name" value="Terminase_6N"/>
    <property type="match status" value="1"/>
</dbReference>
<protein>
    <submittedName>
        <fullName evidence="1">Phage terminase, large subunit, PBSX family</fullName>
    </submittedName>
</protein>
<dbReference type="Gene3D" id="3.30.420.280">
    <property type="match status" value="1"/>
</dbReference>
<sequence length="398" mass="44774">MHSILRATKRLNLWHGAVRSGKTVASLIRFAEYLATAPPGPVLIAAKTERSLKRNILDVLASWLPPSAIRVNYGKGEAQILGRTVYLASANDERSETKLRGVTLAGAYGDEITTWPESFFRQLLARLSIPGAAFFGTTNPDSPRHWLKRDFLDRANTLDLAAFHFSLFDNPYLSPAYIEALKREYTGLWYRRYILGQWVAAEGVIFDSFDPSRHVTPIPPFTGNPRHVAGIDYGTSNPTCFIAVAYTHPQGPYYAIAEHYYDPAKTLRQRTDEEHLDALQAFIQTLHPPPEAIYFDPSAASLSAAALRRSLPLRKADNRVLEGIRFLHSLFTQDKLFIHPSCQTLIDQLVCYSWDPKAQEKGEDKPLKQDDHSVDSLRYCLVSHFSRPLGTLPKPKAL</sequence>
<proteinExistence type="predicted"/>
<gene>
    <name evidence="1" type="ordered locus">Desku_1123</name>
</gene>
<dbReference type="EMBL" id="CP002770">
    <property type="protein sequence ID" value="AEG14710.1"/>
    <property type="molecule type" value="Genomic_DNA"/>
</dbReference>